<accession>A0A377JKL2</accession>
<reference evidence="1 2" key="1">
    <citation type="submission" date="2018-06" db="EMBL/GenBank/DDBJ databases">
        <authorList>
            <consortium name="Pathogen Informatics"/>
            <person name="Doyle S."/>
        </authorList>
    </citation>
    <scope>NUCLEOTIDE SEQUENCE [LARGE SCALE GENOMIC DNA]</scope>
    <source>
        <strain evidence="1 2">NCTC10672</strain>
    </source>
</reference>
<dbReference type="Pfam" id="PF13262">
    <property type="entry name" value="DUF4054"/>
    <property type="match status" value="1"/>
</dbReference>
<name>A0A377JKL2_HAEPA</name>
<dbReference type="AlphaFoldDB" id="A0A377JKL2"/>
<protein>
    <recommendedName>
        <fullName evidence="3">DUF4054 domain-containing protein</fullName>
    </recommendedName>
</protein>
<dbReference type="Proteomes" id="UP000254186">
    <property type="component" value="Unassembled WGS sequence"/>
</dbReference>
<evidence type="ECO:0000313" key="2">
    <source>
        <dbReference type="Proteomes" id="UP000254186"/>
    </source>
</evidence>
<proteinExistence type="predicted"/>
<organism evidence="1 2">
    <name type="scientific">Haemophilus parainfluenzae</name>
    <dbReference type="NCBI Taxonomy" id="729"/>
    <lineage>
        <taxon>Bacteria</taxon>
        <taxon>Pseudomonadati</taxon>
        <taxon>Pseudomonadota</taxon>
        <taxon>Gammaproteobacteria</taxon>
        <taxon>Pasteurellales</taxon>
        <taxon>Pasteurellaceae</taxon>
        <taxon>Haemophilus</taxon>
    </lineage>
</organism>
<evidence type="ECO:0008006" key="3">
    <source>
        <dbReference type="Google" id="ProtNLM"/>
    </source>
</evidence>
<dbReference type="InterPro" id="IPR025127">
    <property type="entry name" value="DUF4054"/>
</dbReference>
<evidence type="ECO:0000313" key="1">
    <source>
        <dbReference type="EMBL" id="STP06302.1"/>
    </source>
</evidence>
<dbReference type="EMBL" id="UGHY01000002">
    <property type="protein sequence ID" value="STP06302.1"/>
    <property type="molecule type" value="Genomic_DNA"/>
</dbReference>
<sequence>MPTIEDFHERYPEFKEVDGFRIDLFLLDAQQEISQARWGRLFERGVLALAAHLLRLSLWAEKGKGEANRSTASETAGELSVSYAVPTLTGTDADYQLTAYGQEYLRLRKLVGIGVMVA</sequence>
<gene>
    <name evidence="1" type="ORF">NCTC10672_02325</name>
</gene>
<dbReference type="RefSeq" id="WP_115180848.1">
    <property type="nucleotide sequence ID" value="NZ_UGHY01000002.1"/>
</dbReference>